<evidence type="ECO:0000256" key="1">
    <source>
        <dbReference type="ARBA" id="ARBA00004651"/>
    </source>
</evidence>
<dbReference type="GO" id="GO:0006814">
    <property type="term" value="P:sodium ion transport"/>
    <property type="evidence" value="ECO:0007669"/>
    <property type="project" value="UniProtKB-KW"/>
</dbReference>
<feature type="transmembrane region" description="Helical" evidence="13">
    <location>
        <begin position="42"/>
        <end position="62"/>
    </location>
</feature>
<dbReference type="InterPro" id="IPR001734">
    <property type="entry name" value="Na/solute_symporter"/>
</dbReference>
<dbReference type="GO" id="GO:0015293">
    <property type="term" value="F:symporter activity"/>
    <property type="evidence" value="ECO:0007669"/>
    <property type="project" value="TreeGrafter"/>
</dbReference>
<organism evidence="14 15">
    <name type="scientific">Lacihabitans soyangensis</name>
    <dbReference type="NCBI Taxonomy" id="869394"/>
    <lineage>
        <taxon>Bacteria</taxon>
        <taxon>Pseudomonadati</taxon>
        <taxon>Bacteroidota</taxon>
        <taxon>Cytophagia</taxon>
        <taxon>Cytophagales</taxon>
        <taxon>Leadbetterellaceae</taxon>
        <taxon>Lacihabitans</taxon>
    </lineage>
</organism>
<keyword evidence="8" id="KW-0406">Ion transport</keyword>
<feature type="transmembrane region" description="Helical" evidence="13">
    <location>
        <begin position="145"/>
        <end position="169"/>
    </location>
</feature>
<comment type="similarity">
    <text evidence="2 11">Belongs to the sodium:solute symporter (SSF) (TC 2.A.21) family.</text>
</comment>
<evidence type="ECO:0000256" key="2">
    <source>
        <dbReference type="ARBA" id="ARBA00006434"/>
    </source>
</evidence>
<keyword evidence="9 13" id="KW-0472">Membrane</keyword>
<dbReference type="Pfam" id="PF00474">
    <property type="entry name" value="SSF"/>
    <property type="match status" value="2"/>
</dbReference>
<sequence>MTNIDWLFLVLTLSSIIFYGIYKNRKDSNIDGYLLGNQSLPWYHVGFSLMATQASAITFLSAPGQGFSDGMRFVQFYFGLPLAMIVLSVTFVPIFHRLKVYTAYEYLENRFDSRVRIFTAILFLVSRGLATGISIYAPSIILSTIFGWDITVTNIIMGGIVLIYTVIGGTKAISYTHLQQMFFVTFALFFAGYCVVKLLPADVSTFDALQIAGKAGRMNVIDLKFNPTERYNLWSGLIGGFFLQLSYFGTDQSQVGRYLTGKSIKESRMGLIMNGFIKIPMQFGILLIGVLVFVFYLFNDSPVFYNKVEVSKIENSQYAAEYRELEQKNKDLIIEKKQIVGDLKNALKLDNESVINKSSADLNKIIEEQKNLKAEVSEIVKKNNPGGDPNDVNYIFLRFIMDFLPHGFIGLLVAIIFSASMGSVASAYHSLAATSLVDVIYKTKYKPEGEKLELKYSKALTIFWGIFCILVASFAQKLGNSMIELVNVLGSWFYGIILGIFLVAFYLKSIKAKPIFWAAILGQILVILIWKYELVAFLWLNPIGVLLVVGFSWFFQKLKI</sequence>
<evidence type="ECO:0000256" key="11">
    <source>
        <dbReference type="RuleBase" id="RU362091"/>
    </source>
</evidence>
<feature type="transmembrane region" description="Helical" evidence="13">
    <location>
        <begin position="74"/>
        <end position="96"/>
    </location>
</feature>
<feature type="transmembrane region" description="Helical" evidence="13">
    <location>
        <begin position="271"/>
        <end position="298"/>
    </location>
</feature>
<dbReference type="CDD" id="cd11494">
    <property type="entry name" value="SLC5sbd_NIS-like_u2"/>
    <property type="match status" value="1"/>
</dbReference>
<evidence type="ECO:0000256" key="6">
    <source>
        <dbReference type="ARBA" id="ARBA00022989"/>
    </source>
</evidence>
<evidence type="ECO:0000256" key="5">
    <source>
        <dbReference type="ARBA" id="ARBA00022692"/>
    </source>
</evidence>
<comment type="subcellular location">
    <subcellularLocation>
        <location evidence="1">Cell membrane</location>
        <topology evidence="1">Multi-pass membrane protein</topology>
    </subcellularLocation>
</comment>
<feature type="transmembrane region" description="Helical" evidence="13">
    <location>
        <begin position="536"/>
        <end position="555"/>
    </location>
</feature>
<evidence type="ECO:0000313" key="15">
    <source>
        <dbReference type="Proteomes" id="UP001204144"/>
    </source>
</evidence>
<proteinExistence type="inferred from homology"/>
<comment type="caution">
    <text evidence="14">The sequence shown here is derived from an EMBL/GenBank/DDBJ whole genome shotgun (WGS) entry which is preliminary data.</text>
</comment>
<evidence type="ECO:0000256" key="7">
    <source>
        <dbReference type="ARBA" id="ARBA00023053"/>
    </source>
</evidence>
<feature type="transmembrane region" description="Helical" evidence="13">
    <location>
        <begin position="117"/>
        <end position="139"/>
    </location>
</feature>
<feature type="coiled-coil region" evidence="12">
    <location>
        <begin position="308"/>
        <end position="382"/>
    </location>
</feature>
<feature type="transmembrane region" description="Helical" evidence="13">
    <location>
        <begin position="514"/>
        <end position="530"/>
    </location>
</feature>
<evidence type="ECO:0000256" key="12">
    <source>
        <dbReference type="SAM" id="Coils"/>
    </source>
</evidence>
<dbReference type="GO" id="GO:0005886">
    <property type="term" value="C:plasma membrane"/>
    <property type="evidence" value="ECO:0007669"/>
    <property type="project" value="UniProtKB-SubCell"/>
</dbReference>
<keyword evidence="3" id="KW-0813">Transport</keyword>
<dbReference type="EMBL" id="RJUF01000047">
    <property type="protein sequence ID" value="MCP9763935.1"/>
    <property type="molecule type" value="Genomic_DNA"/>
</dbReference>
<feature type="transmembrane region" description="Helical" evidence="13">
    <location>
        <begin position="6"/>
        <end position="22"/>
    </location>
</feature>
<evidence type="ECO:0000256" key="13">
    <source>
        <dbReference type="SAM" id="Phobius"/>
    </source>
</evidence>
<gene>
    <name evidence="14" type="ORF">EGI31_13330</name>
</gene>
<evidence type="ECO:0000313" key="14">
    <source>
        <dbReference type="EMBL" id="MCP9763935.1"/>
    </source>
</evidence>
<evidence type="ECO:0000256" key="3">
    <source>
        <dbReference type="ARBA" id="ARBA00022448"/>
    </source>
</evidence>
<evidence type="ECO:0000256" key="8">
    <source>
        <dbReference type="ARBA" id="ARBA00023065"/>
    </source>
</evidence>
<reference evidence="14 15" key="1">
    <citation type="submission" date="2018-11" db="EMBL/GenBank/DDBJ databases">
        <title>Novel bacteria species description.</title>
        <authorList>
            <person name="Han J.-H."/>
        </authorList>
    </citation>
    <scope>NUCLEOTIDE SEQUENCE [LARGE SCALE GENOMIC DNA]</scope>
    <source>
        <strain evidence="14 15">KCTC23259</strain>
    </source>
</reference>
<dbReference type="PANTHER" id="PTHR42985">
    <property type="entry name" value="SODIUM-COUPLED MONOCARBOXYLATE TRANSPORTER"/>
    <property type="match status" value="1"/>
</dbReference>
<feature type="transmembrane region" description="Helical" evidence="13">
    <location>
        <begin position="462"/>
        <end position="479"/>
    </location>
</feature>
<keyword evidence="10" id="KW-0739">Sodium transport</keyword>
<dbReference type="PROSITE" id="PS50283">
    <property type="entry name" value="NA_SOLUT_SYMP_3"/>
    <property type="match status" value="1"/>
</dbReference>
<keyword evidence="7" id="KW-0915">Sodium</keyword>
<evidence type="ECO:0000256" key="10">
    <source>
        <dbReference type="ARBA" id="ARBA00023201"/>
    </source>
</evidence>
<keyword evidence="6 13" id="KW-1133">Transmembrane helix</keyword>
<keyword evidence="15" id="KW-1185">Reference proteome</keyword>
<dbReference type="InterPro" id="IPR051163">
    <property type="entry name" value="Sodium:Solute_Symporter_SSF"/>
</dbReference>
<accession>A0AAE3H6K0</accession>
<dbReference type="PANTHER" id="PTHR42985:SF40">
    <property type="entry name" value="LD47995P-RELATED"/>
    <property type="match status" value="1"/>
</dbReference>
<keyword evidence="4" id="KW-1003">Cell membrane</keyword>
<feature type="transmembrane region" description="Helical" evidence="13">
    <location>
        <begin position="181"/>
        <end position="199"/>
    </location>
</feature>
<keyword evidence="12" id="KW-0175">Coiled coil</keyword>
<dbReference type="Gene3D" id="1.20.1730.10">
    <property type="entry name" value="Sodium/glucose cotransporter"/>
    <property type="match status" value="1"/>
</dbReference>
<name>A0AAE3H6K0_9BACT</name>
<evidence type="ECO:0000256" key="4">
    <source>
        <dbReference type="ARBA" id="ARBA00022475"/>
    </source>
</evidence>
<feature type="transmembrane region" description="Helical" evidence="13">
    <location>
        <begin position="408"/>
        <end position="441"/>
    </location>
</feature>
<protein>
    <submittedName>
        <fullName evidence="14">Sodium:solute symporter</fullName>
    </submittedName>
</protein>
<feature type="transmembrane region" description="Helical" evidence="13">
    <location>
        <begin position="485"/>
        <end position="507"/>
    </location>
</feature>
<dbReference type="RefSeq" id="WP_255037700.1">
    <property type="nucleotide sequence ID" value="NZ_RJUF01000047.1"/>
</dbReference>
<dbReference type="InterPro" id="IPR038377">
    <property type="entry name" value="Na/Glc_symporter_sf"/>
</dbReference>
<dbReference type="Proteomes" id="UP001204144">
    <property type="component" value="Unassembled WGS sequence"/>
</dbReference>
<keyword evidence="5 13" id="KW-0812">Transmembrane</keyword>
<dbReference type="AlphaFoldDB" id="A0AAE3H6K0"/>
<evidence type="ECO:0000256" key="9">
    <source>
        <dbReference type="ARBA" id="ARBA00023136"/>
    </source>
</evidence>